<dbReference type="PATRIC" id="fig|309800.29.peg.562"/>
<keyword evidence="2" id="KW-0813">Transport</keyword>
<dbReference type="GO" id="GO:0016887">
    <property type="term" value="F:ATP hydrolysis activity"/>
    <property type="evidence" value="ECO:0007669"/>
    <property type="project" value="InterPro"/>
</dbReference>
<comment type="caution">
    <text evidence="6">The sequence shown here is derived from an EMBL/GenBank/DDBJ whole genome shotgun (WGS) entry which is preliminary data.</text>
</comment>
<dbReference type="CDD" id="cd03257">
    <property type="entry name" value="ABC_NikE_OppD_transporters"/>
    <property type="match status" value="1"/>
</dbReference>
<sequence>MSIQNLKKYYPITKGMFQRHVGDVKAVDDVSVDIYPGETHGLVGESGCGKSTLLETIIGLKSPTDGEVLFRGTPLTELSQSEVQDLRKEIQIVFQNPDSSLNSRMTVERIVSEPLQIHSNATSRQITARVLELIHEVGLNTEHLTRFPHELSGGQKQRVAIARALATNPSLVVLDEPTSALDVSVQSQILNMLDRLKEEHNLTYIFVTHDLSVVRHIADRISVMYLGNVVERAPVNDLFETPRHPYTKALLSAVPVPDPDYDATEDIVLSGDVPDPSEPPNGCRFHPRCPIATEDCKEGFPEFEAHGETLVRCIRVDEGRGHTESTN</sequence>
<reference evidence="7" key="1">
    <citation type="submission" date="2012-11" db="EMBL/GenBank/DDBJ databases">
        <authorList>
            <person name="Becker E.A."/>
            <person name="Seitzer P."/>
            <person name="Tritt A."/>
            <person name="Larsen D."/>
            <person name="Yao A."/>
            <person name="Wu D."/>
            <person name="Darling A."/>
            <person name="Eisen J.A."/>
            <person name="Facciotti M.T."/>
        </authorList>
    </citation>
    <scope>NUCLEOTIDE SEQUENCE [LARGE SCALE GENOMIC DNA]</scope>
    <source>
        <strain evidence="7">ATCC 29605 / DSM 3757 / JCM 8879 / NBRC 14742 / NCIMB 2012 / VKM B-1768 / DS2</strain>
    </source>
</reference>
<keyword evidence="3" id="KW-0547">Nucleotide-binding</keyword>
<dbReference type="InterPro" id="IPR017871">
    <property type="entry name" value="ABC_transporter-like_CS"/>
</dbReference>
<dbReference type="PANTHER" id="PTHR43776:SF7">
    <property type="entry name" value="D,D-DIPEPTIDE TRANSPORT ATP-BINDING PROTEIN DDPF-RELATED"/>
    <property type="match status" value="1"/>
</dbReference>
<feature type="domain" description="ABC transporter" evidence="5">
    <location>
        <begin position="1"/>
        <end position="251"/>
    </location>
</feature>
<evidence type="ECO:0000256" key="2">
    <source>
        <dbReference type="ARBA" id="ARBA00022448"/>
    </source>
</evidence>
<gene>
    <name evidence="6" type="ORF">C498_02905</name>
</gene>
<dbReference type="SUPFAM" id="SSF52540">
    <property type="entry name" value="P-loop containing nucleoside triphosphate hydrolases"/>
    <property type="match status" value="1"/>
</dbReference>
<evidence type="ECO:0000256" key="3">
    <source>
        <dbReference type="ARBA" id="ARBA00022741"/>
    </source>
</evidence>
<dbReference type="GO" id="GO:0015833">
    <property type="term" value="P:peptide transport"/>
    <property type="evidence" value="ECO:0007669"/>
    <property type="project" value="InterPro"/>
</dbReference>
<dbReference type="PANTHER" id="PTHR43776">
    <property type="entry name" value="TRANSPORT ATP-BINDING PROTEIN"/>
    <property type="match status" value="1"/>
</dbReference>
<reference evidence="6 7" key="2">
    <citation type="journal article" date="2014" name="PLoS Genet.">
        <title>Phylogenetically driven sequencing of extremely halophilic archaea reveals strategies for static and dynamic osmo-response.</title>
        <authorList>
            <person name="Becker E.A."/>
            <person name="Seitzer P.M."/>
            <person name="Tritt A."/>
            <person name="Larsen D."/>
            <person name="Krusor M."/>
            <person name="Yao A.I."/>
            <person name="Wu D."/>
            <person name="Madern D."/>
            <person name="Eisen J.A."/>
            <person name="Darling A.E."/>
            <person name="Facciotti M.T."/>
        </authorList>
    </citation>
    <scope>NUCLEOTIDE SEQUENCE [LARGE SCALE GENOMIC DNA]</scope>
    <source>
        <strain evidence="7">ATCC 29605 / DSM 3757 / JCM 8879 / NBRC 14742 / NCIMB 2012 / VKM B-1768 / DS2</strain>
    </source>
</reference>
<dbReference type="GO" id="GO:0005524">
    <property type="term" value="F:ATP binding"/>
    <property type="evidence" value="ECO:0007669"/>
    <property type="project" value="UniProtKB-KW"/>
</dbReference>
<dbReference type="InterPro" id="IPR003593">
    <property type="entry name" value="AAA+_ATPase"/>
</dbReference>
<dbReference type="Proteomes" id="UP000011532">
    <property type="component" value="Unassembled WGS sequence"/>
</dbReference>
<organism evidence="6 7">
    <name type="scientific">Haloferax volcanii (strain ATCC 29605 / DSM 3757 / JCM 8879 / NBRC 14742 / NCIMB 2012 / VKM B-1768 / DS2)</name>
    <name type="common">Halobacterium volcanii</name>
    <dbReference type="NCBI Taxonomy" id="309800"/>
    <lineage>
        <taxon>Archaea</taxon>
        <taxon>Methanobacteriati</taxon>
        <taxon>Methanobacteriota</taxon>
        <taxon>Stenosarchaea group</taxon>
        <taxon>Halobacteria</taxon>
        <taxon>Halobacteriales</taxon>
        <taxon>Haloferacaceae</taxon>
        <taxon>Haloferax</taxon>
    </lineage>
</organism>
<dbReference type="AlphaFoldDB" id="L9VFW6"/>
<dbReference type="InterPro" id="IPR003439">
    <property type="entry name" value="ABC_transporter-like_ATP-bd"/>
</dbReference>
<dbReference type="InterPro" id="IPR050319">
    <property type="entry name" value="ABC_transp_ATP-bind"/>
</dbReference>
<evidence type="ECO:0000256" key="4">
    <source>
        <dbReference type="ARBA" id="ARBA00022840"/>
    </source>
</evidence>
<proteinExistence type="inferred from homology"/>
<dbReference type="PROSITE" id="PS50893">
    <property type="entry name" value="ABC_TRANSPORTER_2"/>
    <property type="match status" value="1"/>
</dbReference>
<dbReference type="InterPro" id="IPR027417">
    <property type="entry name" value="P-loop_NTPase"/>
</dbReference>
<accession>L9VFW6</accession>
<evidence type="ECO:0000313" key="6">
    <source>
        <dbReference type="EMBL" id="ELY35862.1"/>
    </source>
</evidence>
<keyword evidence="4 6" id="KW-0067">ATP-binding</keyword>
<dbReference type="Gene3D" id="3.40.50.300">
    <property type="entry name" value="P-loop containing nucleotide triphosphate hydrolases"/>
    <property type="match status" value="1"/>
</dbReference>
<evidence type="ECO:0000313" key="7">
    <source>
        <dbReference type="Proteomes" id="UP000011532"/>
    </source>
</evidence>
<comment type="similarity">
    <text evidence="1">Belongs to the ABC transporter superfamily.</text>
</comment>
<dbReference type="SMART" id="SM00382">
    <property type="entry name" value="AAA"/>
    <property type="match status" value="1"/>
</dbReference>
<evidence type="ECO:0000256" key="1">
    <source>
        <dbReference type="ARBA" id="ARBA00005417"/>
    </source>
</evidence>
<dbReference type="FunFam" id="3.40.50.300:FF:000016">
    <property type="entry name" value="Oligopeptide ABC transporter ATP-binding component"/>
    <property type="match status" value="1"/>
</dbReference>
<protein>
    <submittedName>
        <fullName evidence="6">Peptide ABC transporter ATP-binding protein</fullName>
    </submittedName>
</protein>
<dbReference type="Pfam" id="PF00005">
    <property type="entry name" value="ABC_tran"/>
    <property type="match status" value="1"/>
</dbReference>
<evidence type="ECO:0000259" key="5">
    <source>
        <dbReference type="PROSITE" id="PS50893"/>
    </source>
</evidence>
<dbReference type="EMBL" id="AOHU01000025">
    <property type="protein sequence ID" value="ELY35862.1"/>
    <property type="molecule type" value="Genomic_DNA"/>
</dbReference>
<dbReference type="GO" id="GO:0055085">
    <property type="term" value="P:transmembrane transport"/>
    <property type="evidence" value="ECO:0007669"/>
    <property type="project" value="UniProtKB-ARBA"/>
</dbReference>
<dbReference type="PROSITE" id="PS00211">
    <property type="entry name" value="ABC_TRANSPORTER_1"/>
    <property type="match status" value="1"/>
</dbReference>
<dbReference type="Pfam" id="PF08352">
    <property type="entry name" value="oligo_HPY"/>
    <property type="match status" value="1"/>
</dbReference>
<dbReference type="NCBIfam" id="TIGR01727">
    <property type="entry name" value="oligo_HPY"/>
    <property type="match status" value="1"/>
</dbReference>
<name>L9VFW6_HALVD</name>
<dbReference type="InterPro" id="IPR013563">
    <property type="entry name" value="Oligopep_ABC_C"/>
</dbReference>